<evidence type="ECO:0000256" key="6">
    <source>
        <dbReference type="ARBA" id="ARBA00023004"/>
    </source>
</evidence>
<comment type="caution">
    <text evidence="9">The sequence shown here is derived from an EMBL/GenBank/DDBJ whole genome shotgun (WGS) entry which is preliminary data.</text>
</comment>
<keyword evidence="7" id="KW-0411">Iron-sulfur</keyword>
<dbReference type="Gene3D" id="3.40.640.10">
    <property type="entry name" value="Type I PLP-dependent aspartate aminotransferase-like (Major domain)"/>
    <property type="match status" value="1"/>
</dbReference>
<protein>
    <recommendedName>
        <fullName evidence="8">Aminotransferase class V domain-containing protein</fullName>
    </recommendedName>
</protein>
<comment type="similarity">
    <text evidence="2">Belongs to the class-V pyridoxal-phosphate-dependent aminotransferase family. NifS/IscS subfamily.</text>
</comment>
<dbReference type="InterPro" id="IPR015424">
    <property type="entry name" value="PyrdxlP-dep_Trfase"/>
</dbReference>
<dbReference type="AlphaFoldDB" id="A0A150H2L5"/>
<keyword evidence="5" id="KW-0663">Pyridoxal phosphate</keyword>
<dbReference type="SUPFAM" id="SSF53383">
    <property type="entry name" value="PLP-dependent transferases"/>
    <property type="match status" value="1"/>
</dbReference>
<accession>A0A150H2L5</accession>
<dbReference type="PANTHER" id="PTHR11601:SF34">
    <property type="entry name" value="CYSTEINE DESULFURASE"/>
    <property type="match status" value="1"/>
</dbReference>
<evidence type="ECO:0000259" key="8">
    <source>
        <dbReference type="Pfam" id="PF00266"/>
    </source>
</evidence>
<evidence type="ECO:0000256" key="2">
    <source>
        <dbReference type="ARBA" id="ARBA00006490"/>
    </source>
</evidence>
<keyword evidence="4" id="KW-0479">Metal-binding</keyword>
<evidence type="ECO:0000256" key="5">
    <source>
        <dbReference type="ARBA" id="ARBA00022898"/>
    </source>
</evidence>
<organism evidence="9 10">
    <name type="scientific">Gonium pectorale</name>
    <name type="common">Green alga</name>
    <dbReference type="NCBI Taxonomy" id="33097"/>
    <lineage>
        <taxon>Eukaryota</taxon>
        <taxon>Viridiplantae</taxon>
        <taxon>Chlorophyta</taxon>
        <taxon>core chlorophytes</taxon>
        <taxon>Chlorophyceae</taxon>
        <taxon>CS clade</taxon>
        <taxon>Chlamydomonadales</taxon>
        <taxon>Volvocaceae</taxon>
        <taxon>Gonium</taxon>
    </lineage>
</organism>
<evidence type="ECO:0000313" key="9">
    <source>
        <dbReference type="EMBL" id="KXZ56275.1"/>
    </source>
</evidence>
<proteinExistence type="inferred from homology"/>
<dbReference type="PANTHER" id="PTHR11601">
    <property type="entry name" value="CYSTEINE DESULFURYLASE FAMILY MEMBER"/>
    <property type="match status" value="1"/>
</dbReference>
<comment type="cofactor">
    <cofactor evidence="1">
        <name>pyridoxal 5'-phosphate</name>
        <dbReference type="ChEBI" id="CHEBI:597326"/>
    </cofactor>
</comment>
<dbReference type="GO" id="GO:0016740">
    <property type="term" value="F:transferase activity"/>
    <property type="evidence" value="ECO:0007669"/>
    <property type="project" value="UniProtKB-KW"/>
</dbReference>
<evidence type="ECO:0000256" key="4">
    <source>
        <dbReference type="ARBA" id="ARBA00022723"/>
    </source>
</evidence>
<dbReference type="InterPro" id="IPR000192">
    <property type="entry name" value="Aminotrans_V_dom"/>
</dbReference>
<dbReference type="InterPro" id="IPR015421">
    <property type="entry name" value="PyrdxlP-dep_Trfase_major"/>
</dbReference>
<dbReference type="GO" id="GO:0046872">
    <property type="term" value="F:metal ion binding"/>
    <property type="evidence" value="ECO:0007669"/>
    <property type="project" value="UniProtKB-KW"/>
</dbReference>
<dbReference type="InterPro" id="IPR016454">
    <property type="entry name" value="Cysteine_dSase"/>
</dbReference>
<dbReference type="PIRSF" id="PIRSF005572">
    <property type="entry name" value="NifS"/>
    <property type="match status" value="1"/>
</dbReference>
<dbReference type="InterPro" id="IPR015422">
    <property type="entry name" value="PyrdxlP-dep_Trfase_small"/>
</dbReference>
<dbReference type="EMBL" id="LSYV01000002">
    <property type="protein sequence ID" value="KXZ56275.1"/>
    <property type="molecule type" value="Genomic_DNA"/>
</dbReference>
<dbReference type="OrthoDB" id="10250117at2759"/>
<evidence type="ECO:0000256" key="3">
    <source>
        <dbReference type="ARBA" id="ARBA00022679"/>
    </source>
</evidence>
<dbReference type="GO" id="GO:0051536">
    <property type="term" value="F:iron-sulfur cluster binding"/>
    <property type="evidence" value="ECO:0007669"/>
    <property type="project" value="UniProtKB-KW"/>
</dbReference>
<evidence type="ECO:0000256" key="7">
    <source>
        <dbReference type="ARBA" id="ARBA00023014"/>
    </source>
</evidence>
<evidence type="ECO:0000256" key="1">
    <source>
        <dbReference type="ARBA" id="ARBA00001933"/>
    </source>
</evidence>
<dbReference type="Proteomes" id="UP000075714">
    <property type="component" value="Unassembled WGS sequence"/>
</dbReference>
<dbReference type="Pfam" id="PF00266">
    <property type="entry name" value="Aminotran_5"/>
    <property type="match status" value="1"/>
</dbReference>
<keyword evidence="6" id="KW-0408">Iron</keyword>
<gene>
    <name evidence="9" type="ORF">GPECTOR_1g240</name>
</gene>
<sequence>MPGLAAANDCIKCRSMVGNAILNVASEGSDLGHPPFGGVGIALPHLTRIGCIYLDYNATTPIFPEVAREMAPFLYEHFGNPSSGHTYGRACKAAVDTARRRVASLISAQDPAEVHFTACGTESDNWAIYGAVMAARQRQRQAGGASSSSSYSPSAPPHVVTSAVEHPAVLVHLEHLQQQGLLTYTAVPVDGEGLVSPSDVAAAVTPATVLVTIMHSNNEVGAVQPIADIADAARAAAAAVGGSDGGGGLLVHTDAAQSTGKVELEVGSLRVDAMTLVGHKFGAPKGVAALYVRRGVQLANYFYGGGQEGGRRAGTENVMQVVGLGAAAELAEAEGPALRSHMAAMAQRLLAAVLRGVRPEDRDKLRLNGPSDASRRLPNTLSLSIRGLNSPLALQRLSEQLAASAGAACHSGDAQSVSAVLRAMKVPVEYAAGTLRLSTGRHTTPQEVDRAAELILAEARRQGALG</sequence>
<dbReference type="Gene3D" id="3.90.1150.10">
    <property type="entry name" value="Aspartate Aminotransferase, domain 1"/>
    <property type="match status" value="1"/>
</dbReference>
<evidence type="ECO:0000313" key="10">
    <source>
        <dbReference type="Proteomes" id="UP000075714"/>
    </source>
</evidence>
<feature type="domain" description="Aminotransferase class V" evidence="8">
    <location>
        <begin position="52"/>
        <end position="450"/>
    </location>
</feature>
<keyword evidence="10" id="KW-1185">Reference proteome</keyword>
<name>A0A150H2L5_GONPE</name>
<dbReference type="STRING" id="33097.A0A150H2L5"/>
<dbReference type="Gene3D" id="1.10.260.50">
    <property type="match status" value="1"/>
</dbReference>
<reference evidence="10" key="1">
    <citation type="journal article" date="2016" name="Nat. Commun.">
        <title>The Gonium pectorale genome demonstrates co-option of cell cycle regulation during the evolution of multicellularity.</title>
        <authorList>
            <person name="Hanschen E.R."/>
            <person name="Marriage T.N."/>
            <person name="Ferris P.J."/>
            <person name="Hamaji T."/>
            <person name="Toyoda A."/>
            <person name="Fujiyama A."/>
            <person name="Neme R."/>
            <person name="Noguchi H."/>
            <person name="Minakuchi Y."/>
            <person name="Suzuki M."/>
            <person name="Kawai-Toyooka H."/>
            <person name="Smith D.R."/>
            <person name="Sparks H."/>
            <person name="Anderson J."/>
            <person name="Bakaric R."/>
            <person name="Luria V."/>
            <person name="Karger A."/>
            <person name="Kirschner M.W."/>
            <person name="Durand P.M."/>
            <person name="Michod R.E."/>
            <person name="Nozaki H."/>
            <person name="Olson B.J."/>
        </authorList>
    </citation>
    <scope>NUCLEOTIDE SEQUENCE [LARGE SCALE GENOMIC DNA]</scope>
    <source>
        <strain evidence="10">NIES-2863</strain>
    </source>
</reference>
<keyword evidence="3" id="KW-0808">Transferase</keyword>